<evidence type="ECO:0000313" key="2">
    <source>
        <dbReference type="EMBL" id="GHD06436.1"/>
    </source>
</evidence>
<comment type="caution">
    <text evidence="2">The sequence shown here is derived from an EMBL/GenBank/DDBJ whole genome shotgun (WGS) entry which is preliminary data.</text>
</comment>
<keyword evidence="3" id="KW-1185">Reference proteome</keyword>
<dbReference type="PIRSF" id="PIRSF009471">
    <property type="entry name" value="UCP009471"/>
    <property type="match status" value="1"/>
</dbReference>
<reference evidence="2" key="1">
    <citation type="journal article" date="2014" name="Int. J. Syst. Evol. Microbiol.">
        <title>Complete genome sequence of Corynebacterium casei LMG S-19264T (=DSM 44701T), isolated from a smear-ripened cheese.</title>
        <authorList>
            <consortium name="US DOE Joint Genome Institute (JGI-PGF)"/>
            <person name="Walter F."/>
            <person name="Albersmeier A."/>
            <person name="Kalinowski J."/>
            <person name="Ruckert C."/>
        </authorList>
    </citation>
    <scope>NUCLEOTIDE SEQUENCE</scope>
    <source>
        <strain evidence="2">KCTC 42249</strain>
    </source>
</reference>
<dbReference type="Proteomes" id="UP000630142">
    <property type="component" value="Unassembled WGS sequence"/>
</dbReference>
<dbReference type="RefSeq" id="WP_189501313.1">
    <property type="nucleotide sequence ID" value="NZ_BMZQ01000001.1"/>
</dbReference>
<dbReference type="InterPro" id="IPR037049">
    <property type="entry name" value="DUF1214_C_sf"/>
</dbReference>
<sequence length="194" mass="20466">MLKTVLLVGLTLAIALGGGAGSVLYALNHSASFGAIRVGPWVALPDVGTPDADPYMQARYAREGSLALGRAEGVEFRASVDTQNQPLSIQCRYAVEGETPPARFWTLYATDEKQVSLTGIGERAAATSSLAILREAETTRFVVEVGAEPASGNWLPISGTGSMQLVLTLYDTPLANRSASDTNLPVIRRIACDG</sequence>
<dbReference type="InterPro" id="IPR012038">
    <property type="entry name" value="UCP009471"/>
</dbReference>
<dbReference type="Pfam" id="PF06742">
    <property type="entry name" value="DUF1214"/>
    <property type="match status" value="1"/>
</dbReference>
<dbReference type="AlphaFoldDB" id="A0A8J3DL98"/>
<evidence type="ECO:0000259" key="1">
    <source>
        <dbReference type="Pfam" id="PF06742"/>
    </source>
</evidence>
<gene>
    <name evidence="2" type="ORF">GCM10016234_03790</name>
</gene>
<name>A0A8J3DL98_9HYPH</name>
<organism evidence="2 3">
    <name type="scientific">Tianweitania populi</name>
    <dbReference type="NCBI Taxonomy" id="1607949"/>
    <lineage>
        <taxon>Bacteria</taxon>
        <taxon>Pseudomonadati</taxon>
        <taxon>Pseudomonadota</taxon>
        <taxon>Alphaproteobacteria</taxon>
        <taxon>Hyphomicrobiales</taxon>
        <taxon>Phyllobacteriaceae</taxon>
        <taxon>Tianweitania</taxon>
    </lineage>
</organism>
<dbReference type="InterPro" id="IPR010621">
    <property type="entry name" value="DUF1214"/>
</dbReference>
<dbReference type="SUPFAM" id="SSF160935">
    <property type="entry name" value="VPA0735-like"/>
    <property type="match status" value="1"/>
</dbReference>
<protein>
    <recommendedName>
        <fullName evidence="1">DUF1214 domain-containing protein</fullName>
    </recommendedName>
</protein>
<dbReference type="EMBL" id="BMZQ01000001">
    <property type="protein sequence ID" value="GHD06436.1"/>
    <property type="molecule type" value="Genomic_DNA"/>
</dbReference>
<evidence type="ECO:0000313" key="3">
    <source>
        <dbReference type="Proteomes" id="UP000630142"/>
    </source>
</evidence>
<reference evidence="2" key="2">
    <citation type="submission" date="2020-09" db="EMBL/GenBank/DDBJ databases">
        <authorList>
            <person name="Sun Q."/>
            <person name="Kim S."/>
        </authorList>
    </citation>
    <scope>NUCLEOTIDE SEQUENCE</scope>
    <source>
        <strain evidence="2">KCTC 42249</strain>
    </source>
</reference>
<dbReference type="Gene3D" id="2.60.120.600">
    <property type="entry name" value="Domain of unknown function DUF1214, C-terminal domain"/>
    <property type="match status" value="1"/>
</dbReference>
<feature type="domain" description="DUF1214" evidence="1">
    <location>
        <begin position="73"/>
        <end position="172"/>
    </location>
</feature>
<proteinExistence type="predicted"/>
<accession>A0A8J3DL98</accession>